<dbReference type="Proteomes" id="UP000321926">
    <property type="component" value="Unassembled WGS sequence"/>
</dbReference>
<dbReference type="InterPro" id="IPR013196">
    <property type="entry name" value="HTH_11"/>
</dbReference>
<organism evidence="2 3">
    <name type="scientific">Pontibacter qinzhouensis</name>
    <dbReference type="NCBI Taxonomy" id="2603253"/>
    <lineage>
        <taxon>Bacteria</taxon>
        <taxon>Pseudomonadati</taxon>
        <taxon>Bacteroidota</taxon>
        <taxon>Cytophagia</taxon>
        <taxon>Cytophagales</taxon>
        <taxon>Hymenobacteraceae</taxon>
        <taxon>Pontibacter</taxon>
    </lineage>
</organism>
<protein>
    <submittedName>
        <fullName evidence="2">Winged helix-turn-helix transcriptional regulator</fullName>
    </submittedName>
</protein>
<dbReference type="InterPro" id="IPR036390">
    <property type="entry name" value="WH_DNA-bd_sf"/>
</dbReference>
<dbReference type="OrthoDB" id="9799175at2"/>
<dbReference type="AlphaFoldDB" id="A0A5C8JAL8"/>
<feature type="domain" description="Helix-turn-helix type 11" evidence="1">
    <location>
        <begin position="8"/>
        <end position="38"/>
    </location>
</feature>
<name>A0A5C8JAL8_9BACT</name>
<reference evidence="2 3" key="1">
    <citation type="submission" date="2019-08" db="EMBL/GenBank/DDBJ databases">
        <authorList>
            <person name="Shi S."/>
        </authorList>
    </citation>
    <scope>NUCLEOTIDE SEQUENCE [LARGE SCALE GENOMIC DNA]</scope>
    <source>
        <strain evidence="2 3">GY10130</strain>
    </source>
</reference>
<dbReference type="CDD" id="cd00090">
    <property type="entry name" value="HTH_ARSR"/>
    <property type="match status" value="1"/>
</dbReference>
<comment type="caution">
    <text evidence="2">The sequence shown here is derived from an EMBL/GenBank/DDBJ whole genome shotgun (WGS) entry which is preliminary data.</text>
</comment>
<proteinExistence type="predicted"/>
<dbReference type="InterPro" id="IPR036388">
    <property type="entry name" value="WH-like_DNA-bd_sf"/>
</dbReference>
<evidence type="ECO:0000313" key="3">
    <source>
        <dbReference type="Proteomes" id="UP000321926"/>
    </source>
</evidence>
<dbReference type="GO" id="GO:0006355">
    <property type="term" value="P:regulation of DNA-templated transcription"/>
    <property type="evidence" value="ECO:0007669"/>
    <property type="project" value="UniProtKB-ARBA"/>
</dbReference>
<sequence length="92" mass="10947">MLVMLITQAITPNALPEQFEVSRQAVSKHIRLLKECGVVEQQKADREICYRSKSDTMKETDKWLEQFRQHWDVRFNQLDQVLINLKSKKDEN</sequence>
<dbReference type="EMBL" id="VRTY01000090">
    <property type="protein sequence ID" value="TXK33764.1"/>
    <property type="molecule type" value="Genomic_DNA"/>
</dbReference>
<keyword evidence="3" id="KW-1185">Reference proteome</keyword>
<dbReference type="InterPro" id="IPR011991">
    <property type="entry name" value="ArsR-like_HTH"/>
</dbReference>
<evidence type="ECO:0000313" key="2">
    <source>
        <dbReference type="EMBL" id="TXK33764.1"/>
    </source>
</evidence>
<dbReference type="PANTHER" id="PTHR38600:SF2">
    <property type="entry name" value="SLL0088 PROTEIN"/>
    <property type="match status" value="1"/>
</dbReference>
<accession>A0A5C8JAL8</accession>
<evidence type="ECO:0000259" key="1">
    <source>
        <dbReference type="Pfam" id="PF08279"/>
    </source>
</evidence>
<dbReference type="Pfam" id="PF08279">
    <property type="entry name" value="HTH_11"/>
    <property type="match status" value="1"/>
</dbReference>
<dbReference type="PANTHER" id="PTHR38600">
    <property type="entry name" value="TRANSCRIPTIONAL REGULATORY PROTEIN"/>
    <property type="match status" value="1"/>
</dbReference>
<gene>
    <name evidence="2" type="ORF">FVR03_18855</name>
</gene>
<dbReference type="Gene3D" id="1.10.10.10">
    <property type="entry name" value="Winged helix-like DNA-binding domain superfamily/Winged helix DNA-binding domain"/>
    <property type="match status" value="1"/>
</dbReference>
<dbReference type="SUPFAM" id="SSF46785">
    <property type="entry name" value="Winged helix' DNA-binding domain"/>
    <property type="match status" value="1"/>
</dbReference>